<gene>
    <name evidence="3" type="primary">LOC130467497</name>
</gene>
<proteinExistence type="predicted"/>
<dbReference type="RefSeq" id="XP_056691994.1">
    <property type="nucleotide sequence ID" value="XM_056836016.1"/>
</dbReference>
<organism evidence="2 3">
    <name type="scientific">Spinacia oleracea</name>
    <name type="common">Spinach</name>
    <dbReference type="NCBI Taxonomy" id="3562"/>
    <lineage>
        <taxon>Eukaryota</taxon>
        <taxon>Viridiplantae</taxon>
        <taxon>Streptophyta</taxon>
        <taxon>Embryophyta</taxon>
        <taxon>Tracheophyta</taxon>
        <taxon>Spermatophyta</taxon>
        <taxon>Magnoliopsida</taxon>
        <taxon>eudicotyledons</taxon>
        <taxon>Gunneridae</taxon>
        <taxon>Pentapetalae</taxon>
        <taxon>Caryophyllales</taxon>
        <taxon>Chenopodiaceae</taxon>
        <taxon>Chenopodioideae</taxon>
        <taxon>Anserineae</taxon>
        <taxon>Spinacia</taxon>
    </lineage>
</organism>
<feature type="domain" description="Retroviral polymerase SH3-like" evidence="1">
    <location>
        <begin position="66"/>
        <end position="119"/>
    </location>
</feature>
<evidence type="ECO:0000313" key="2">
    <source>
        <dbReference type="Proteomes" id="UP000813463"/>
    </source>
</evidence>
<dbReference type="PANTHER" id="PTHR42648">
    <property type="entry name" value="TRANSPOSASE, PUTATIVE-RELATED"/>
    <property type="match status" value="1"/>
</dbReference>
<reference evidence="3" key="2">
    <citation type="submission" date="2025-08" db="UniProtKB">
        <authorList>
            <consortium name="RefSeq"/>
        </authorList>
    </citation>
    <scope>IDENTIFICATION</scope>
    <source>
        <tissue evidence="3">Leaf</tissue>
    </source>
</reference>
<dbReference type="PANTHER" id="PTHR42648:SF28">
    <property type="entry name" value="TRANSPOSON-ENCODED PROTEIN WITH RIBONUCLEASE H-LIKE AND RETROVIRUS ZINC FINGER-LIKE DOMAINS"/>
    <property type="match status" value="1"/>
</dbReference>
<reference evidence="2" key="1">
    <citation type="journal article" date="2021" name="Nat. Commun.">
        <title>Genomic analyses provide insights into spinach domestication and the genetic basis of agronomic traits.</title>
        <authorList>
            <person name="Cai X."/>
            <person name="Sun X."/>
            <person name="Xu C."/>
            <person name="Sun H."/>
            <person name="Wang X."/>
            <person name="Ge C."/>
            <person name="Zhang Z."/>
            <person name="Wang Q."/>
            <person name="Fei Z."/>
            <person name="Jiao C."/>
            <person name="Wang Q."/>
        </authorList>
    </citation>
    <scope>NUCLEOTIDE SEQUENCE [LARGE SCALE GENOMIC DNA]</scope>
    <source>
        <strain evidence="2">cv. Varoflay</strain>
    </source>
</reference>
<name>A0ABM3R8R1_SPIOL</name>
<keyword evidence="2" id="KW-1185">Reference proteome</keyword>
<protein>
    <submittedName>
        <fullName evidence="3">Uncharacterized mitochondrial protein AtMg00710-like</fullName>
    </submittedName>
</protein>
<dbReference type="InterPro" id="IPR036397">
    <property type="entry name" value="RNaseH_sf"/>
</dbReference>
<sequence length="149" mass="17136">MNRTLLERARCMLSQENLGKYFWEEVVATACYLVNRSPHSALDFKSPLEVWYGKPVDYSSLRVFGCPTYIHVSDGKLEPRAKKCIFVGYGIGVKGYRVWCNQSRRVITSRDIVFDENCMITQGKELSICNDVGSHHDTEEEVELDEHSH</sequence>
<dbReference type="InterPro" id="IPR039537">
    <property type="entry name" value="Retrotran_Ty1/copia-like"/>
</dbReference>
<evidence type="ECO:0000259" key="1">
    <source>
        <dbReference type="Pfam" id="PF25597"/>
    </source>
</evidence>
<dbReference type="SUPFAM" id="SSF53098">
    <property type="entry name" value="Ribonuclease H-like"/>
    <property type="match status" value="1"/>
</dbReference>
<dbReference type="Gene3D" id="3.30.420.10">
    <property type="entry name" value="Ribonuclease H-like superfamily/Ribonuclease H"/>
    <property type="match status" value="1"/>
</dbReference>
<dbReference type="GeneID" id="130467497"/>
<accession>A0ABM3R8R1</accession>
<dbReference type="InterPro" id="IPR057670">
    <property type="entry name" value="SH3_retrovirus"/>
</dbReference>
<dbReference type="Pfam" id="PF25597">
    <property type="entry name" value="SH3_retrovirus"/>
    <property type="match status" value="1"/>
</dbReference>
<dbReference type="InterPro" id="IPR012337">
    <property type="entry name" value="RNaseH-like_sf"/>
</dbReference>
<evidence type="ECO:0000313" key="3">
    <source>
        <dbReference type="RefSeq" id="XP_056691994.1"/>
    </source>
</evidence>
<dbReference type="Proteomes" id="UP000813463">
    <property type="component" value="Chromosome 2"/>
</dbReference>